<protein>
    <submittedName>
        <fullName evidence="2">Methyltransferase type 12</fullName>
    </submittedName>
</protein>
<keyword evidence="2" id="KW-0808">Transferase</keyword>
<dbReference type="Gene3D" id="1.20.120.450">
    <property type="entry name" value="dinb family like domain"/>
    <property type="match status" value="1"/>
</dbReference>
<dbReference type="GO" id="GO:0008168">
    <property type="term" value="F:methyltransferase activity"/>
    <property type="evidence" value="ECO:0007669"/>
    <property type="project" value="UniProtKB-KW"/>
</dbReference>
<name>A0A0A0BQW1_9CELL</name>
<dbReference type="AlphaFoldDB" id="A0A0A0BQW1"/>
<dbReference type="OrthoDB" id="3376896at2"/>
<dbReference type="SUPFAM" id="SSF109854">
    <property type="entry name" value="DinB/YfiT-like putative metalloenzymes"/>
    <property type="match status" value="1"/>
</dbReference>
<dbReference type="InterPro" id="IPR024775">
    <property type="entry name" value="DinB-like"/>
</dbReference>
<keyword evidence="3" id="KW-1185">Reference proteome</keyword>
<evidence type="ECO:0000313" key="2">
    <source>
        <dbReference type="EMBL" id="KGM10320.1"/>
    </source>
</evidence>
<organism evidence="2 3">
    <name type="scientific">Cellulomonas carbonis T26</name>
    <dbReference type="NCBI Taxonomy" id="947969"/>
    <lineage>
        <taxon>Bacteria</taxon>
        <taxon>Bacillati</taxon>
        <taxon>Actinomycetota</taxon>
        <taxon>Actinomycetes</taxon>
        <taxon>Micrococcales</taxon>
        <taxon>Cellulomonadaceae</taxon>
        <taxon>Cellulomonas</taxon>
    </lineage>
</organism>
<dbReference type="GO" id="GO:0032259">
    <property type="term" value="P:methylation"/>
    <property type="evidence" value="ECO:0007669"/>
    <property type="project" value="UniProtKB-KW"/>
</dbReference>
<reference evidence="2 3" key="1">
    <citation type="submission" date="2013-08" db="EMBL/GenBank/DDBJ databases">
        <title>Genome sequencing of Cellulomonas carbonis T26.</title>
        <authorList>
            <person name="Chen F."/>
            <person name="Li Y."/>
            <person name="Wang G."/>
        </authorList>
    </citation>
    <scope>NUCLEOTIDE SEQUENCE [LARGE SCALE GENOMIC DNA]</scope>
    <source>
        <strain evidence="2 3">T26</strain>
    </source>
</reference>
<dbReference type="EMBL" id="AXCY01000054">
    <property type="protein sequence ID" value="KGM10320.1"/>
    <property type="molecule type" value="Genomic_DNA"/>
</dbReference>
<sequence>MSIEPDTKDWTWVLERPCPECAFVAGSVTGPEIPRLTQECAQAWEVVLARPEVRERPEPTVWSPLEYGAHVRDVCRVMDRRVRLMLSEDSPTFENWDQDATAETERYAEQDPAVVAREVRSAADAITARFHAVHDDAWDRPGLRSNGSRFTVLTLGQYFLHDVVHHLHDVRG</sequence>
<dbReference type="Pfam" id="PF12867">
    <property type="entry name" value="DinB_2"/>
    <property type="match status" value="1"/>
</dbReference>
<keyword evidence="2" id="KW-0489">Methyltransferase</keyword>
<gene>
    <name evidence="2" type="ORF">N868_09305</name>
</gene>
<feature type="domain" description="DinB-like" evidence="1">
    <location>
        <begin position="52"/>
        <end position="168"/>
    </location>
</feature>
<evidence type="ECO:0000259" key="1">
    <source>
        <dbReference type="Pfam" id="PF12867"/>
    </source>
</evidence>
<proteinExistence type="predicted"/>
<dbReference type="Proteomes" id="UP000029839">
    <property type="component" value="Unassembled WGS sequence"/>
</dbReference>
<dbReference type="InterPro" id="IPR034660">
    <property type="entry name" value="DinB/YfiT-like"/>
</dbReference>
<evidence type="ECO:0000313" key="3">
    <source>
        <dbReference type="Proteomes" id="UP000029839"/>
    </source>
</evidence>
<accession>A0A0A0BQW1</accession>
<comment type="caution">
    <text evidence="2">The sequence shown here is derived from an EMBL/GenBank/DDBJ whole genome shotgun (WGS) entry which is preliminary data.</text>
</comment>
<dbReference type="RefSeq" id="WP_043607285.1">
    <property type="nucleotide sequence ID" value="NZ_AXCY01000054.1"/>
</dbReference>
<reference evidence="2 3" key="2">
    <citation type="journal article" date="2015" name="Stand. Genomic Sci.">
        <title>Draft genome sequence of Cellulomonas carbonis T26(T) and comparative analysis of six Cellulomonas genomes.</title>
        <authorList>
            <person name="Zhuang W."/>
            <person name="Zhang S."/>
            <person name="Xia X."/>
            <person name="Wang G."/>
        </authorList>
    </citation>
    <scope>NUCLEOTIDE SEQUENCE [LARGE SCALE GENOMIC DNA]</scope>
    <source>
        <strain evidence="2 3">T26</strain>
    </source>
</reference>